<keyword evidence="3" id="KW-1185">Reference proteome</keyword>
<evidence type="ECO:0000256" key="1">
    <source>
        <dbReference type="SAM" id="MobiDB-lite"/>
    </source>
</evidence>
<sequence>MPPKPMAKANNHPRREQSNQRLSLNNLKSLLSGDDIQPMTLDYEIYHSDTSTADLLEILKHAMSLVETAVQAHTDISDQAGSYNLLVPVKEAGGQVGEFLQRMKEGGLQEGQTRDRCMANIMRLAALTKVINRVGEDVRHRLGGEREEAERARQSHGRSSRGVKVRIGAGSPFREKKGG</sequence>
<gene>
    <name evidence="2" type="ORF">B0A50_04355</name>
</gene>
<evidence type="ECO:0000313" key="3">
    <source>
        <dbReference type="Proteomes" id="UP000308549"/>
    </source>
</evidence>
<dbReference type="Proteomes" id="UP000308549">
    <property type="component" value="Unassembled WGS sequence"/>
</dbReference>
<organism evidence="2 3">
    <name type="scientific">Salinomyces thailandicus</name>
    <dbReference type="NCBI Taxonomy" id="706561"/>
    <lineage>
        <taxon>Eukaryota</taxon>
        <taxon>Fungi</taxon>
        <taxon>Dikarya</taxon>
        <taxon>Ascomycota</taxon>
        <taxon>Pezizomycotina</taxon>
        <taxon>Dothideomycetes</taxon>
        <taxon>Dothideomycetidae</taxon>
        <taxon>Mycosphaerellales</taxon>
        <taxon>Teratosphaeriaceae</taxon>
        <taxon>Salinomyces</taxon>
    </lineage>
</organism>
<dbReference type="AlphaFoldDB" id="A0A4U0U0E1"/>
<feature type="compositionally biased region" description="Basic and acidic residues" evidence="1">
    <location>
        <begin position="142"/>
        <end position="153"/>
    </location>
</feature>
<evidence type="ECO:0000313" key="2">
    <source>
        <dbReference type="EMBL" id="TKA27525.1"/>
    </source>
</evidence>
<accession>A0A4U0U0E1</accession>
<feature type="region of interest" description="Disordered" evidence="1">
    <location>
        <begin position="142"/>
        <end position="179"/>
    </location>
</feature>
<feature type="region of interest" description="Disordered" evidence="1">
    <location>
        <begin position="1"/>
        <end position="20"/>
    </location>
</feature>
<name>A0A4U0U0E1_9PEZI</name>
<reference evidence="2 3" key="1">
    <citation type="submission" date="2017-03" db="EMBL/GenBank/DDBJ databases">
        <title>Genomes of endolithic fungi from Antarctica.</title>
        <authorList>
            <person name="Coleine C."/>
            <person name="Masonjones S."/>
            <person name="Stajich J.E."/>
        </authorList>
    </citation>
    <scope>NUCLEOTIDE SEQUENCE [LARGE SCALE GENOMIC DNA]</scope>
    <source>
        <strain evidence="2 3">CCFEE 6315</strain>
    </source>
</reference>
<protein>
    <submittedName>
        <fullName evidence="2">Uncharacterized protein</fullName>
    </submittedName>
</protein>
<proteinExistence type="predicted"/>
<dbReference type="EMBL" id="NAJL01000022">
    <property type="protein sequence ID" value="TKA27525.1"/>
    <property type="molecule type" value="Genomic_DNA"/>
</dbReference>
<comment type="caution">
    <text evidence="2">The sequence shown here is derived from an EMBL/GenBank/DDBJ whole genome shotgun (WGS) entry which is preliminary data.</text>
</comment>
<feature type="compositionally biased region" description="Basic residues" evidence="1">
    <location>
        <begin position="154"/>
        <end position="164"/>
    </location>
</feature>